<dbReference type="EMBL" id="GGEC01080762">
    <property type="protein sequence ID" value="MBX61246.1"/>
    <property type="molecule type" value="Transcribed_RNA"/>
</dbReference>
<dbReference type="AlphaFoldDB" id="A0A2P2Q2K7"/>
<evidence type="ECO:0000256" key="1">
    <source>
        <dbReference type="SAM" id="Phobius"/>
    </source>
</evidence>
<organism evidence="2">
    <name type="scientific">Rhizophora mucronata</name>
    <name type="common">Asiatic mangrove</name>
    <dbReference type="NCBI Taxonomy" id="61149"/>
    <lineage>
        <taxon>Eukaryota</taxon>
        <taxon>Viridiplantae</taxon>
        <taxon>Streptophyta</taxon>
        <taxon>Embryophyta</taxon>
        <taxon>Tracheophyta</taxon>
        <taxon>Spermatophyta</taxon>
        <taxon>Magnoliopsida</taxon>
        <taxon>eudicotyledons</taxon>
        <taxon>Gunneridae</taxon>
        <taxon>Pentapetalae</taxon>
        <taxon>rosids</taxon>
        <taxon>fabids</taxon>
        <taxon>Malpighiales</taxon>
        <taxon>Rhizophoraceae</taxon>
        <taxon>Rhizophora</taxon>
    </lineage>
</organism>
<sequence length="55" mass="6879">MDVEFHSSFRILRRKRRHSLNYNVCVHNILCLLMWLLHKFLMYLDMGFWVKQLLL</sequence>
<reference evidence="2" key="1">
    <citation type="submission" date="2018-02" db="EMBL/GenBank/DDBJ databases">
        <title>Rhizophora mucronata_Transcriptome.</title>
        <authorList>
            <person name="Meera S.P."/>
            <person name="Sreeshan A."/>
            <person name="Augustine A."/>
        </authorList>
    </citation>
    <scope>NUCLEOTIDE SEQUENCE</scope>
    <source>
        <tissue evidence="2">Leaf</tissue>
    </source>
</reference>
<keyword evidence="1" id="KW-0472">Membrane</keyword>
<accession>A0A2P2Q2K7</accession>
<name>A0A2P2Q2K7_RHIMU</name>
<proteinExistence type="predicted"/>
<feature type="transmembrane region" description="Helical" evidence="1">
    <location>
        <begin position="20"/>
        <end position="38"/>
    </location>
</feature>
<keyword evidence="1" id="KW-1133">Transmembrane helix</keyword>
<keyword evidence="1" id="KW-0812">Transmembrane</keyword>
<protein>
    <submittedName>
        <fullName evidence="2">Uncharacterized protein</fullName>
    </submittedName>
</protein>
<evidence type="ECO:0000313" key="2">
    <source>
        <dbReference type="EMBL" id="MBX61246.1"/>
    </source>
</evidence>